<evidence type="ECO:0000313" key="3">
    <source>
        <dbReference type="Proteomes" id="UP001596170"/>
    </source>
</evidence>
<accession>A0ABW1LBP1</accession>
<name>A0ABW1LBP1_9BACL</name>
<evidence type="ECO:0008006" key="4">
    <source>
        <dbReference type="Google" id="ProtNLM"/>
    </source>
</evidence>
<gene>
    <name evidence="2" type="ORF">ACFPYN_16105</name>
</gene>
<evidence type="ECO:0000313" key="2">
    <source>
        <dbReference type="EMBL" id="MFC6040950.1"/>
    </source>
</evidence>
<organism evidence="2 3">
    <name type="scientific">Paenisporosarcina macmurdoensis</name>
    <dbReference type="NCBI Taxonomy" id="212659"/>
    <lineage>
        <taxon>Bacteria</taxon>
        <taxon>Bacillati</taxon>
        <taxon>Bacillota</taxon>
        <taxon>Bacilli</taxon>
        <taxon>Bacillales</taxon>
        <taxon>Caryophanaceae</taxon>
        <taxon>Paenisporosarcina</taxon>
    </lineage>
</organism>
<feature type="signal peptide" evidence="1">
    <location>
        <begin position="1"/>
        <end position="19"/>
    </location>
</feature>
<protein>
    <recommendedName>
        <fullName evidence="4">DUF4367 domain-containing protein</fullName>
    </recommendedName>
</protein>
<feature type="chain" id="PRO_5045299309" description="DUF4367 domain-containing protein" evidence="1">
    <location>
        <begin position="20"/>
        <end position="168"/>
    </location>
</feature>
<sequence length="168" mass="18616">MKKYIIISGLLLLVGCSNGLDTSKLSESQQGEEGFIKFYSAPSVEVAIDALPYKVNLPEQLPFETKGFKSLGITDFGGKGQHPEAQFIAIDEQENNLILSTSTAHQDYPDSNPEKITLDNGYQAFYTAPNGLDVIVKEITYSYTLIMPDLEETQVKDELMKLAEQLSE</sequence>
<proteinExistence type="predicted"/>
<keyword evidence="3" id="KW-1185">Reference proteome</keyword>
<keyword evidence="1" id="KW-0732">Signal</keyword>
<dbReference type="RefSeq" id="WP_377735567.1">
    <property type="nucleotide sequence ID" value="NZ_JBHSRI010000025.1"/>
</dbReference>
<comment type="caution">
    <text evidence="2">The sequence shown here is derived from an EMBL/GenBank/DDBJ whole genome shotgun (WGS) entry which is preliminary data.</text>
</comment>
<evidence type="ECO:0000256" key="1">
    <source>
        <dbReference type="SAM" id="SignalP"/>
    </source>
</evidence>
<reference evidence="3" key="1">
    <citation type="journal article" date="2019" name="Int. J. Syst. Evol. Microbiol.">
        <title>The Global Catalogue of Microorganisms (GCM) 10K type strain sequencing project: providing services to taxonomists for standard genome sequencing and annotation.</title>
        <authorList>
            <consortium name="The Broad Institute Genomics Platform"/>
            <consortium name="The Broad Institute Genome Sequencing Center for Infectious Disease"/>
            <person name="Wu L."/>
            <person name="Ma J."/>
        </authorList>
    </citation>
    <scope>NUCLEOTIDE SEQUENCE [LARGE SCALE GENOMIC DNA]</scope>
    <source>
        <strain evidence="3">CCUG 54527</strain>
    </source>
</reference>
<dbReference type="EMBL" id="JBHSRI010000025">
    <property type="protein sequence ID" value="MFC6040950.1"/>
    <property type="molecule type" value="Genomic_DNA"/>
</dbReference>
<dbReference type="Proteomes" id="UP001596170">
    <property type="component" value="Unassembled WGS sequence"/>
</dbReference>
<dbReference type="PROSITE" id="PS51257">
    <property type="entry name" value="PROKAR_LIPOPROTEIN"/>
    <property type="match status" value="1"/>
</dbReference>